<organism evidence="1 2">
    <name type="scientific">Costertonia aggregata</name>
    <dbReference type="NCBI Taxonomy" id="343403"/>
    <lineage>
        <taxon>Bacteria</taxon>
        <taxon>Pseudomonadati</taxon>
        <taxon>Bacteroidota</taxon>
        <taxon>Flavobacteriia</taxon>
        <taxon>Flavobacteriales</taxon>
        <taxon>Flavobacteriaceae</taxon>
        <taxon>Costertonia</taxon>
    </lineage>
</organism>
<evidence type="ECO:0000313" key="1">
    <source>
        <dbReference type="EMBL" id="QLG46558.1"/>
    </source>
</evidence>
<dbReference type="EMBL" id="CP058595">
    <property type="protein sequence ID" value="QLG46558.1"/>
    <property type="molecule type" value="Genomic_DNA"/>
</dbReference>
<protein>
    <submittedName>
        <fullName evidence="1">Uncharacterized protein</fullName>
    </submittedName>
</protein>
<reference evidence="1 2" key="1">
    <citation type="journal article" date="2006" name="Int. J. Syst. Evol. Microbiol.">
        <title>Costertonia aggregata gen. nov., sp. nov., a mesophilic marine bacterium of the family Flavobacteriaceae, isolated from a mature biofilm.</title>
        <authorList>
            <person name="Kwon K.K."/>
            <person name="Lee Y.K."/>
            <person name="Lee H.K."/>
        </authorList>
    </citation>
    <scope>NUCLEOTIDE SEQUENCE [LARGE SCALE GENOMIC DNA]</scope>
    <source>
        <strain evidence="1 2">KCCM 42265</strain>
    </source>
</reference>
<name>A0A7H9ASV3_9FLAO</name>
<sequence>MEKPTYFFTVINKDTKEIICKNETDLELLKVHLPEAMFQYIYKKAISKRLGARKLIQFDRICLIGHGKACEIPSDELE</sequence>
<gene>
    <name evidence="1" type="ORF">HYG79_14780</name>
</gene>
<dbReference type="Proteomes" id="UP000509302">
    <property type="component" value="Chromosome"/>
</dbReference>
<keyword evidence="2" id="KW-1185">Reference proteome</keyword>
<proteinExistence type="predicted"/>
<dbReference type="AlphaFoldDB" id="A0A7H9ASV3"/>
<accession>A0A7H9ASV3</accession>
<evidence type="ECO:0000313" key="2">
    <source>
        <dbReference type="Proteomes" id="UP000509302"/>
    </source>
</evidence>
<dbReference type="RefSeq" id="WP_179242837.1">
    <property type="nucleotide sequence ID" value="NZ_CP058595.1"/>
</dbReference>
<dbReference type="KEGG" id="cagg:HYG79_14780"/>